<dbReference type="NCBIfam" id="TIGR00254">
    <property type="entry name" value="GGDEF"/>
    <property type="match status" value="1"/>
</dbReference>
<dbReference type="CDD" id="cd01949">
    <property type="entry name" value="GGDEF"/>
    <property type="match status" value="1"/>
</dbReference>
<keyword evidence="3" id="KW-0472">Membrane</keyword>
<dbReference type="EMBL" id="AHTH01000002">
    <property type="protein sequence ID" value="EHR42574.1"/>
    <property type="molecule type" value="Genomic_DNA"/>
</dbReference>
<dbReference type="PANTHER" id="PTHR45138:SF9">
    <property type="entry name" value="DIGUANYLATE CYCLASE DGCM-RELATED"/>
    <property type="match status" value="1"/>
</dbReference>
<feature type="transmembrane region" description="Helical" evidence="3">
    <location>
        <begin position="432"/>
        <end position="455"/>
    </location>
</feature>
<sequence length="639" mass="71813">MKKGVIVLLSLLLLCAAGQVSASYAGARDPGLEQRLDTILGINLLARDREALSLVLRALNDQTPTATLARAKAYQALAQAIQDNEPAAAIALLDALSNEPEIAQDPHALAELSNARGEIYLHTQNRDALRHYLGELKDQSIAEPKLYFHRLHLIARSYDLLHDYEQALTYLLRAHEMVASIQDEQQQRRRQFINLHIGRTYARLRHFDSARQSLDKTIAESNRLGVTEYLPELHMVRGFVIQVTEGPNAAAEADFLKATTPVRGEPVGRTQMLAFNNLGTLKLHTGQYAAAEQYFSQGIEIAHQIDNSFELHIMRFNQGYVMVKQGGYEQGLSIMEAAFADFSQVAPPGTQADMLNYLADAYETAHRLERALGVLRQQLELRETAHRAERERTLAELQVQHDAQEASLRIQLLEQESALREAKIAEQQRNQYWVILLSSILFVALALSLFAARYVRQLNRQLSKANQELTELSHRDPLTQLYNRRALAGFSEQHGDLLVLFDLDKFKGINDQFGHDVGDQVLQSVSQRVKAVLRTEDLLVRWGGEEFLVVIRRINELGLDVIKAKLHSAIVHSPFADITVNASGGAVFLQGQTSTWQSAIKRADELLYQAKANGRARILLEHNGEVQTWQMREAPPENS</sequence>
<dbReference type="Pfam" id="PF00990">
    <property type="entry name" value="GGDEF"/>
    <property type="match status" value="1"/>
</dbReference>
<feature type="signal peptide" evidence="4">
    <location>
        <begin position="1"/>
        <end position="22"/>
    </location>
</feature>
<dbReference type="eggNOG" id="COG3706">
    <property type="taxonomic scope" value="Bacteria"/>
</dbReference>
<keyword evidence="7" id="KW-1185">Reference proteome</keyword>
<dbReference type="PROSITE" id="PS50887">
    <property type="entry name" value="GGDEF"/>
    <property type="match status" value="1"/>
</dbReference>
<dbReference type="PANTHER" id="PTHR45138">
    <property type="entry name" value="REGULATORY COMPONENTS OF SENSORY TRANSDUCTION SYSTEM"/>
    <property type="match status" value="1"/>
</dbReference>
<keyword evidence="4" id="KW-0732">Signal</keyword>
<dbReference type="GO" id="GO:0052621">
    <property type="term" value="F:diguanylate cyclase activity"/>
    <property type="evidence" value="ECO:0007669"/>
    <property type="project" value="UniProtKB-EC"/>
</dbReference>
<dbReference type="EC" id="2.7.7.65" evidence="1"/>
<reference evidence="6 7" key="1">
    <citation type="journal article" date="2012" name="J. Bacteriol.">
        <title>Genome Sequence of Extracellular-Protease-Producing Alishewanella jeotgali Isolated from Traditional Korean Fermented Seafood.</title>
        <authorList>
            <person name="Jung J."/>
            <person name="Chun J."/>
            <person name="Park W."/>
        </authorList>
    </citation>
    <scope>NUCLEOTIDE SEQUENCE [LARGE SCALE GENOMIC DNA]</scope>
    <source>
        <strain evidence="6 7">KCTC 22429</strain>
    </source>
</reference>
<dbReference type="InterPro" id="IPR043128">
    <property type="entry name" value="Rev_trsase/Diguanyl_cyclase"/>
</dbReference>
<dbReference type="Proteomes" id="UP000012046">
    <property type="component" value="Unassembled WGS sequence"/>
</dbReference>
<dbReference type="InterPro" id="IPR029787">
    <property type="entry name" value="Nucleotide_cyclase"/>
</dbReference>
<dbReference type="STRING" id="1129374.AJE_00255"/>
<dbReference type="SUPFAM" id="SSF55073">
    <property type="entry name" value="Nucleotide cyclase"/>
    <property type="match status" value="1"/>
</dbReference>
<dbReference type="RefSeq" id="WP_008949144.1">
    <property type="nucleotide sequence ID" value="NZ_AHTH01000002.1"/>
</dbReference>
<gene>
    <name evidence="6" type="ORF">AJE_00255</name>
</gene>
<evidence type="ECO:0000256" key="4">
    <source>
        <dbReference type="SAM" id="SignalP"/>
    </source>
</evidence>
<name>H3Z9Q0_9ALTE</name>
<dbReference type="InterPro" id="IPR050469">
    <property type="entry name" value="Diguanylate_Cyclase"/>
</dbReference>
<evidence type="ECO:0000256" key="3">
    <source>
        <dbReference type="SAM" id="Phobius"/>
    </source>
</evidence>
<evidence type="ECO:0000256" key="1">
    <source>
        <dbReference type="ARBA" id="ARBA00012528"/>
    </source>
</evidence>
<dbReference type="InterPro" id="IPR000160">
    <property type="entry name" value="GGDEF_dom"/>
</dbReference>
<comment type="caution">
    <text evidence="6">The sequence shown here is derived from an EMBL/GenBank/DDBJ whole genome shotgun (WGS) entry which is preliminary data.</text>
</comment>
<dbReference type="AlphaFoldDB" id="H3Z9Q0"/>
<feature type="chain" id="PRO_5003591595" description="diguanylate cyclase" evidence="4">
    <location>
        <begin position="23"/>
        <end position="639"/>
    </location>
</feature>
<accession>H3Z9Q0</accession>
<protein>
    <recommendedName>
        <fullName evidence="1">diguanylate cyclase</fullName>
        <ecNumber evidence="1">2.7.7.65</ecNumber>
    </recommendedName>
</protein>
<dbReference type="InterPro" id="IPR011990">
    <property type="entry name" value="TPR-like_helical_dom_sf"/>
</dbReference>
<dbReference type="InterPro" id="IPR019734">
    <property type="entry name" value="TPR_rpt"/>
</dbReference>
<evidence type="ECO:0000256" key="2">
    <source>
        <dbReference type="ARBA" id="ARBA00034247"/>
    </source>
</evidence>
<evidence type="ECO:0000259" key="5">
    <source>
        <dbReference type="PROSITE" id="PS50887"/>
    </source>
</evidence>
<feature type="domain" description="GGDEF" evidence="5">
    <location>
        <begin position="494"/>
        <end position="623"/>
    </location>
</feature>
<keyword evidence="3" id="KW-0812">Transmembrane</keyword>
<proteinExistence type="predicted"/>
<evidence type="ECO:0000313" key="6">
    <source>
        <dbReference type="EMBL" id="EHR42574.1"/>
    </source>
</evidence>
<dbReference type="SUPFAM" id="SSF48452">
    <property type="entry name" value="TPR-like"/>
    <property type="match status" value="2"/>
</dbReference>
<dbReference type="SMART" id="SM00267">
    <property type="entry name" value="GGDEF"/>
    <property type="match status" value="1"/>
</dbReference>
<dbReference type="Gene3D" id="3.30.70.270">
    <property type="match status" value="1"/>
</dbReference>
<dbReference type="Gene3D" id="1.25.40.10">
    <property type="entry name" value="Tetratricopeptide repeat domain"/>
    <property type="match status" value="2"/>
</dbReference>
<evidence type="ECO:0000313" key="7">
    <source>
        <dbReference type="Proteomes" id="UP000012046"/>
    </source>
</evidence>
<organism evidence="6 7">
    <name type="scientific">Alishewanella jeotgali KCTC 22429</name>
    <dbReference type="NCBI Taxonomy" id="1129374"/>
    <lineage>
        <taxon>Bacteria</taxon>
        <taxon>Pseudomonadati</taxon>
        <taxon>Pseudomonadota</taxon>
        <taxon>Gammaproteobacteria</taxon>
        <taxon>Alteromonadales</taxon>
        <taxon>Alteromonadaceae</taxon>
        <taxon>Alishewanella</taxon>
    </lineage>
</organism>
<comment type="catalytic activity">
    <reaction evidence="2">
        <text>2 GTP = 3',3'-c-di-GMP + 2 diphosphate</text>
        <dbReference type="Rhea" id="RHEA:24898"/>
        <dbReference type="ChEBI" id="CHEBI:33019"/>
        <dbReference type="ChEBI" id="CHEBI:37565"/>
        <dbReference type="ChEBI" id="CHEBI:58805"/>
        <dbReference type="EC" id="2.7.7.65"/>
    </reaction>
</comment>
<dbReference type="SMART" id="SM00028">
    <property type="entry name" value="TPR"/>
    <property type="match status" value="4"/>
</dbReference>
<dbReference type="PATRIC" id="fig|1129374.4.peg.51"/>
<keyword evidence="3" id="KW-1133">Transmembrane helix</keyword>